<organism evidence="1 2">
    <name type="scientific">Phialocephala subalpina</name>
    <dbReference type="NCBI Taxonomy" id="576137"/>
    <lineage>
        <taxon>Eukaryota</taxon>
        <taxon>Fungi</taxon>
        <taxon>Dikarya</taxon>
        <taxon>Ascomycota</taxon>
        <taxon>Pezizomycotina</taxon>
        <taxon>Leotiomycetes</taxon>
        <taxon>Helotiales</taxon>
        <taxon>Mollisiaceae</taxon>
        <taxon>Phialocephala</taxon>
        <taxon>Phialocephala fortinii species complex</taxon>
    </lineage>
</organism>
<dbReference type="AlphaFoldDB" id="A0A1L7XW44"/>
<name>A0A1L7XW44_9HELO</name>
<reference evidence="1 2" key="1">
    <citation type="submission" date="2016-03" db="EMBL/GenBank/DDBJ databases">
        <authorList>
            <person name="Ploux O."/>
        </authorList>
    </citation>
    <scope>NUCLEOTIDE SEQUENCE [LARGE SCALE GENOMIC DNA]</scope>
    <source>
        <strain evidence="1 2">UAMH 11012</strain>
    </source>
</reference>
<keyword evidence="2" id="KW-1185">Reference proteome</keyword>
<sequence length="240" mass="27808">MHFAPLEDATRYPTLRAGRQEPQGITANQTIDSWFVILYGMKHIAALQLFYHGRLTVTDIDNMLLKQIWMLQRPKRLHVDINDNPPPFDTPEERKEYYASILNEYPTLEPSFLHKAAPGLDLPYIYTTANRMEPEIRQLRNDMKAIARARILSYLDLIFSAGLDRDGTLESLKSPANVAWIREQLKIAFDKTHLHMFVVQLEQWPLSTNAEKKNLDSPWKRFSDGIVGGVEVKRNMFGRL</sequence>
<accession>A0A1L7XW44</accession>
<dbReference type="EMBL" id="FJOG01000067">
    <property type="protein sequence ID" value="CZR69228.1"/>
    <property type="molecule type" value="Genomic_DNA"/>
</dbReference>
<evidence type="ECO:0000313" key="1">
    <source>
        <dbReference type="EMBL" id="CZR69228.1"/>
    </source>
</evidence>
<protein>
    <submittedName>
        <fullName evidence="1">Uncharacterized protein</fullName>
    </submittedName>
</protein>
<dbReference type="Proteomes" id="UP000184330">
    <property type="component" value="Unassembled WGS sequence"/>
</dbReference>
<gene>
    <name evidence="1" type="ORF">PAC_19128</name>
</gene>
<evidence type="ECO:0000313" key="2">
    <source>
        <dbReference type="Proteomes" id="UP000184330"/>
    </source>
</evidence>
<proteinExistence type="predicted"/>